<feature type="region of interest" description="Disordered" evidence="2">
    <location>
        <begin position="1974"/>
        <end position="2037"/>
    </location>
</feature>
<feature type="compositionally biased region" description="Pro residues" evidence="2">
    <location>
        <begin position="1218"/>
        <end position="1228"/>
    </location>
</feature>
<accession>A0A9R0DGR8</accession>
<dbReference type="InterPro" id="IPR001478">
    <property type="entry name" value="PDZ"/>
</dbReference>
<feature type="domain" description="ZU5" evidence="5">
    <location>
        <begin position="2202"/>
        <end position="2335"/>
    </location>
</feature>
<dbReference type="InterPro" id="IPR036028">
    <property type="entry name" value="SH3-like_dom_sf"/>
</dbReference>
<dbReference type="InterPro" id="IPR011029">
    <property type="entry name" value="DEATH-like_dom_sf"/>
</dbReference>
<dbReference type="GO" id="GO:0005886">
    <property type="term" value="C:plasma membrane"/>
    <property type="evidence" value="ECO:0007669"/>
    <property type="project" value="TreeGrafter"/>
</dbReference>
<dbReference type="Gene3D" id="2.30.42.10">
    <property type="match status" value="3"/>
</dbReference>
<dbReference type="GO" id="GO:0045216">
    <property type="term" value="P:cell-cell junction organization"/>
    <property type="evidence" value="ECO:0007669"/>
    <property type="project" value="TreeGrafter"/>
</dbReference>
<dbReference type="Pfam" id="PF00625">
    <property type="entry name" value="Guanylate_kin"/>
    <property type="match status" value="1"/>
</dbReference>
<feature type="region of interest" description="Disordered" evidence="2">
    <location>
        <begin position="406"/>
        <end position="434"/>
    </location>
</feature>
<feature type="compositionally biased region" description="Polar residues" evidence="2">
    <location>
        <begin position="1124"/>
        <end position="1139"/>
    </location>
</feature>
<evidence type="ECO:0000256" key="2">
    <source>
        <dbReference type="SAM" id="MobiDB-lite"/>
    </source>
</evidence>
<dbReference type="InterPro" id="IPR000906">
    <property type="entry name" value="ZU5_dom"/>
</dbReference>
<feature type="compositionally biased region" description="Low complexity" evidence="2">
    <location>
        <begin position="1262"/>
        <end position="1272"/>
    </location>
</feature>
<feature type="compositionally biased region" description="Polar residues" evidence="2">
    <location>
        <begin position="2172"/>
        <end position="2193"/>
    </location>
</feature>
<feature type="compositionally biased region" description="Low complexity" evidence="2">
    <location>
        <begin position="1989"/>
        <end position="2007"/>
    </location>
</feature>
<feature type="compositionally biased region" description="Polar residues" evidence="2">
    <location>
        <begin position="2115"/>
        <end position="2130"/>
    </location>
</feature>
<dbReference type="InterPro" id="IPR036034">
    <property type="entry name" value="PDZ_sf"/>
</dbReference>
<dbReference type="SUPFAM" id="SSF50044">
    <property type="entry name" value="SH3-domain"/>
    <property type="match status" value="1"/>
</dbReference>
<dbReference type="CTD" id="41062"/>
<evidence type="ECO:0000313" key="6">
    <source>
        <dbReference type="Proteomes" id="UP000829999"/>
    </source>
</evidence>
<dbReference type="PROSITE" id="PS51145">
    <property type="entry name" value="ZU5"/>
    <property type="match status" value="1"/>
</dbReference>
<feature type="compositionally biased region" description="Low complexity" evidence="2">
    <location>
        <begin position="1732"/>
        <end position="1743"/>
    </location>
</feature>
<protein>
    <submittedName>
        <fullName evidence="7">Tight junction protein ZO-1 isoform X1</fullName>
    </submittedName>
</protein>
<feature type="domain" description="Guanylate kinase-like" evidence="3">
    <location>
        <begin position="736"/>
        <end position="838"/>
    </location>
</feature>
<dbReference type="Pfam" id="PF00791">
    <property type="entry name" value="ZU5"/>
    <property type="match status" value="1"/>
</dbReference>
<proteinExistence type="predicted"/>
<feature type="compositionally biased region" description="Polar residues" evidence="2">
    <location>
        <begin position="1045"/>
        <end position="1059"/>
    </location>
</feature>
<feature type="domain" description="PDZ" evidence="4">
    <location>
        <begin position="275"/>
        <end position="357"/>
    </location>
</feature>
<dbReference type="InterPro" id="IPR008145">
    <property type="entry name" value="GK/Ca_channel_bsu"/>
</dbReference>
<dbReference type="SMART" id="SM00228">
    <property type="entry name" value="PDZ"/>
    <property type="match status" value="3"/>
</dbReference>
<evidence type="ECO:0000259" key="3">
    <source>
        <dbReference type="PROSITE" id="PS50052"/>
    </source>
</evidence>
<dbReference type="CDD" id="cd01671">
    <property type="entry name" value="CARD"/>
    <property type="match status" value="1"/>
</dbReference>
<sequence>MAAVGDVCAGLLRHKHILLRELCDTNILDVLVKKGILNLNEFEIITGANDSDKCNYFIEIVSKQSGVKLNDLCVVLSKECPKLSKELMNDRHRFIVNGYGDHIKDNMVMNHNLHRESPRSRRSVSQCSCNSISRRSSAAASPMPMPLPPLNNTMEMYVEPVVEDTAERSAGWETHRVRLNRVPGYGFGIAVSGGRDNPHFASGDPSIAVSDVLRGGPAEDKLQVNDRIVSVNGVPLENVEYARAVQVLRDSGATVSLVVRRRAPAPPPTAPTTIKLSLTRNGKKEDFGIVLGCKLYVKELTLRAREQLNQGGQGLCEGDMVTRINNTPVTDAMTLKEARKLIESCKDRLNLVVTRELIREETVTNGNYQNNYNSLEASPHNVYGAAEASPGYSSSGQNLYVAAPVRGGDARRGPMSHEQLDQPPRPPPPRNEDYYSSRRQLYEDEAMNNQRNKPSSEPRLISFQKEGSVGLRLCGGNRSGVFVSGVQPTSPAALQGLQPADKILKFCAVEQVNDMEMKGVTREEAVLFLLSLQERIDLIVQHSPDEYNAVASGQMPGDSFHIKTHFHYTEPTDGEMSFRCGDVFHVVDTLHNGTVGAWQVYRIGRNNQEVQKGTIPNKARAEELATAQFNATKKEMSGNDGKHNFFRRRRSTHRRSKSLGKEHWDEVVLSDSISKFPAYERVVLKQPGFVRPVIVLGAVADIARERLLTESPDKFSSPKMDSTLEDTKTKSAGIIRLSSIRTIMERGKHALLDITPNAVDRLNYAQFYPIVIFLKADNKHIIKQLRAGLPKSAHKSSKKLLEQCQHMERVWGHVFTHTITLSEANQNTWFSKLIDLIQRTQQQQLWVSETKRPEPLSDDFLFSMSSSTENRLSYASSPESDLEVSPPPAPRLVKSSSDPSIATTQDNMDRDDDINHMNDAVPPPYTQGGYGDSKYGFSATTNGAPTNGVNHNQTHSMGNNEAPPYQCNPMTHSPPHSPLYGTVPELPPRGTVSRPAGGVLLPAPPPGRPPHNLRHNTPGNRPSAQERLFGPPKDPGSDEAATYTARPTSMIIQPSQGQGSLDRHRHPSNPQSSYDGTSSYDYTGTTNNGSGMGSCRLPPNAPDDLKVAPPSINKMEPPPPPNPTAMSQSNMTQSPQRNSNSHEHNSLDYRSPDNNYRPPEYRSPQTSRPPPMNGNSPHTPMHARGPSLPNVPTNDHAKYSGRTNSASQADYGGRGGAPVPPYKPVPPPKPKHYRPPDNSHHPRNGSMEPPPPSGPPGPRPQAPGGYPGSPHYSHQHSHSQPHRPHNHNNYQQQNMYGGQMPPQSPPYSGPPSHHRAINLPHNPHLIDLAGSREQRGSAFELYRKPQHMHNISSSDAMNSSVERDETFSPKTKKKLSKKPSFIKNAVLDLFRSKTKNSQKVSRQKSLCESDLQQRHNVPQMPMLRREKSDLSDMSIHMRNQQIRNQMLQRSNSSSCEKPVLKPILKRQSSFCDERNGSICTVRDYDAKPVMKSLRRQNSMCDIETEPKVTPLLRRQNSLIEYNRRGIYGQSPSFNMITKIDPIYQRQQQVKHEPFHPTQPLPPEPVYQSKDHLVYDPIPKPRRTYTSVYDTSTETPYASRSEMSNQSFENPYGNKQTIGMPLMDPPYATRAECMKESPYATRAECVRESPYATRADCVRESPYATRAECVRESPYATRAECVRESPYATRNECMRESPYATRADCVRESPYASREECMRESPYTNKQDISRQSDSFYSESPYSSKEQMLRTRLTPDGSYATKEEMLRQRFSESPYSTKEDMLRQRMDLSSKEPLYGKRTYDPPPSTSWNENHYGVRPDRRLQTPVNFPGRVSPMSKCMSEPPYATRTEMMARLGQTESPYATRAEVKSSCSDTQYGTRHDMMDMRPDVRPASAECTYVSKQEILSQKAALLAKKESSYGIRLEEKLEIIKQRNQAKKEMIYQTRKEANESDSVKIREPLYVSKRDLKESVIYESHQETKEVAQPEEQEGSSSSACSAASATSTSARSSPYELGDANHLSRREPVYQTKSEAESGIESETFQEIDFSKLRLTESKTDAEKQKSKNLETSVLKGEPMYAPRLHGKADHISNALKVTTSPVPYESTTSMETHYASECSMNFENKPQSTPYTSQDLLERNNKPSRSVTFCEQILEKSPETSGENSQSMSSSQNETTVIQQNTTVVPSTSDANDSTNKTQEVEPDGPHTTWGIFDSEGGVLEDRQWGVSLIIPPKAIAPGIKQKIYFTVSDPRLSQRVGGPPIDMDNGEAMLSPLVMCGPQGLVFLRPVTLRLPHCANAVPSLGLTIKATDTEAHLSTDWDQIHLPATTTLNTVAVKVDHF</sequence>
<dbReference type="GeneID" id="118277837"/>
<evidence type="ECO:0000256" key="1">
    <source>
        <dbReference type="ARBA" id="ARBA00022443"/>
    </source>
</evidence>
<feature type="region of interest" description="Disordered" evidence="2">
    <location>
        <begin position="1595"/>
        <end position="1616"/>
    </location>
</feature>
<feature type="region of interest" description="Disordered" evidence="2">
    <location>
        <begin position="1858"/>
        <end position="1880"/>
    </location>
</feature>
<feature type="compositionally biased region" description="Basic and acidic residues" evidence="2">
    <location>
        <begin position="1140"/>
        <end position="1151"/>
    </location>
</feature>
<dbReference type="PANTHER" id="PTHR13865:SF28">
    <property type="entry name" value="POLYCHAETOID, ISOFORM O"/>
    <property type="match status" value="1"/>
</dbReference>
<dbReference type="Gene3D" id="2.60.220.30">
    <property type="match status" value="1"/>
</dbReference>
<dbReference type="GO" id="GO:0005923">
    <property type="term" value="C:bicellular tight junction"/>
    <property type="evidence" value="ECO:0007669"/>
    <property type="project" value="TreeGrafter"/>
</dbReference>
<feature type="compositionally biased region" description="Polar residues" evidence="2">
    <location>
        <begin position="1721"/>
        <end position="1731"/>
    </location>
</feature>
<dbReference type="InterPro" id="IPR008144">
    <property type="entry name" value="Guanylate_kin-like_dom"/>
</dbReference>
<feature type="compositionally biased region" description="Pro residues" evidence="2">
    <location>
        <begin position="1248"/>
        <end position="1261"/>
    </location>
</feature>
<dbReference type="GO" id="GO:0098609">
    <property type="term" value="P:cell-cell adhesion"/>
    <property type="evidence" value="ECO:0007669"/>
    <property type="project" value="TreeGrafter"/>
</dbReference>
<organism evidence="6 7">
    <name type="scientific">Spodoptera frugiperda</name>
    <name type="common">Fall armyworm</name>
    <dbReference type="NCBI Taxonomy" id="7108"/>
    <lineage>
        <taxon>Eukaryota</taxon>
        <taxon>Metazoa</taxon>
        <taxon>Ecdysozoa</taxon>
        <taxon>Arthropoda</taxon>
        <taxon>Hexapoda</taxon>
        <taxon>Insecta</taxon>
        <taxon>Pterygota</taxon>
        <taxon>Neoptera</taxon>
        <taxon>Endopterygota</taxon>
        <taxon>Lepidoptera</taxon>
        <taxon>Glossata</taxon>
        <taxon>Ditrysia</taxon>
        <taxon>Noctuoidea</taxon>
        <taxon>Noctuidae</taxon>
        <taxon>Amphipyrinae</taxon>
        <taxon>Spodoptera</taxon>
    </lineage>
</organism>
<dbReference type="SUPFAM" id="SSF52540">
    <property type="entry name" value="P-loop containing nucleoside triphosphate hydrolases"/>
    <property type="match status" value="1"/>
</dbReference>
<dbReference type="FunFam" id="2.30.42.10:FF:000029">
    <property type="entry name" value="tight junction protein ZO-1 isoform X1"/>
    <property type="match status" value="1"/>
</dbReference>
<dbReference type="Proteomes" id="UP000829999">
    <property type="component" value="Chromosome 18"/>
</dbReference>
<feature type="region of interest" description="Disordered" evidence="2">
    <location>
        <begin position="2115"/>
        <end position="2204"/>
    </location>
</feature>
<dbReference type="Gene3D" id="1.10.533.10">
    <property type="entry name" value="Death Domain, Fas"/>
    <property type="match status" value="1"/>
</dbReference>
<dbReference type="SMART" id="SM00218">
    <property type="entry name" value="ZU5"/>
    <property type="match status" value="1"/>
</dbReference>
<feature type="compositionally biased region" description="Basic residues" evidence="2">
    <location>
        <begin position="1273"/>
        <end position="1286"/>
    </location>
</feature>
<feature type="domain" description="PDZ" evidence="4">
    <location>
        <begin position="176"/>
        <end position="263"/>
    </location>
</feature>
<keyword evidence="1" id="KW-0728">SH3 domain</keyword>
<dbReference type="InterPro" id="IPR027417">
    <property type="entry name" value="P-loop_NTPase"/>
</dbReference>
<dbReference type="SUPFAM" id="SSF47986">
    <property type="entry name" value="DEATH domain"/>
    <property type="match status" value="1"/>
</dbReference>
<reference evidence="7" key="1">
    <citation type="submission" date="2025-08" db="UniProtKB">
        <authorList>
            <consortium name="RefSeq"/>
        </authorList>
    </citation>
    <scope>IDENTIFICATION</scope>
    <source>
        <tissue evidence="7">Whole larval tissue</tissue>
    </source>
</reference>
<feature type="compositionally biased region" description="Low complexity" evidence="2">
    <location>
        <begin position="2154"/>
        <end position="2171"/>
    </location>
</feature>
<dbReference type="Gene3D" id="2.30.30.40">
    <property type="entry name" value="SH3 Domains"/>
    <property type="match status" value="1"/>
</dbReference>
<dbReference type="SUPFAM" id="SSF50156">
    <property type="entry name" value="PDZ domain-like"/>
    <property type="match status" value="3"/>
</dbReference>
<dbReference type="Pfam" id="PF07653">
    <property type="entry name" value="SH3_2"/>
    <property type="match status" value="1"/>
</dbReference>
<dbReference type="PANTHER" id="PTHR13865">
    <property type="entry name" value="TIGHT JUNCTION PROTEIN"/>
    <property type="match status" value="1"/>
</dbReference>
<feature type="compositionally biased region" description="Low complexity" evidence="2">
    <location>
        <begin position="1072"/>
        <end position="1089"/>
    </location>
</feature>
<dbReference type="CDD" id="cd11859">
    <property type="entry name" value="SH3_ZO"/>
    <property type="match status" value="1"/>
</dbReference>
<feature type="compositionally biased region" description="Polar residues" evidence="2">
    <location>
        <begin position="1349"/>
        <end position="1360"/>
    </location>
</feature>
<dbReference type="GO" id="GO:0050839">
    <property type="term" value="F:cell adhesion molecule binding"/>
    <property type="evidence" value="ECO:0007669"/>
    <property type="project" value="TreeGrafter"/>
</dbReference>
<dbReference type="PROSITE" id="PS50052">
    <property type="entry name" value="GUANYLATE_KINASE_2"/>
    <property type="match status" value="1"/>
</dbReference>
<dbReference type="InterPro" id="IPR001452">
    <property type="entry name" value="SH3_domain"/>
</dbReference>
<evidence type="ECO:0000313" key="7">
    <source>
        <dbReference type="RefSeq" id="XP_035452687.2"/>
    </source>
</evidence>
<feature type="region of interest" description="Disordered" evidence="2">
    <location>
        <begin position="1716"/>
        <end position="1748"/>
    </location>
</feature>
<dbReference type="CDD" id="cd06729">
    <property type="entry name" value="PDZ3_ZO1-like_domain"/>
    <property type="match status" value="1"/>
</dbReference>
<feature type="region of interest" description="Disordered" evidence="2">
    <location>
        <begin position="959"/>
        <end position="1319"/>
    </location>
</feature>
<name>A0A9R0DGR8_SPOFR</name>
<feature type="compositionally biased region" description="Low complexity" evidence="2">
    <location>
        <begin position="1287"/>
        <end position="1301"/>
    </location>
</feature>
<evidence type="ECO:0000259" key="5">
    <source>
        <dbReference type="PROSITE" id="PS51145"/>
    </source>
</evidence>
<feature type="region of interest" description="Disordered" evidence="2">
    <location>
        <begin position="1349"/>
        <end position="1375"/>
    </location>
</feature>
<dbReference type="CDD" id="cd06728">
    <property type="entry name" value="PDZ2_ZO1-like_ds"/>
    <property type="match status" value="1"/>
</dbReference>
<dbReference type="PROSITE" id="PS50106">
    <property type="entry name" value="PDZ"/>
    <property type="match status" value="3"/>
</dbReference>
<dbReference type="RefSeq" id="XP_035452687.2">
    <property type="nucleotide sequence ID" value="XM_035596794.2"/>
</dbReference>
<evidence type="ECO:0000259" key="4">
    <source>
        <dbReference type="PROSITE" id="PS50106"/>
    </source>
</evidence>
<dbReference type="SMART" id="SM00072">
    <property type="entry name" value="GuKc"/>
    <property type="match status" value="1"/>
</dbReference>
<dbReference type="CDD" id="cd06727">
    <property type="entry name" value="PDZ1_ZO1-like"/>
    <property type="match status" value="1"/>
</dbReference>
<dbReference type="OrthoDB" id="418634at2759"/>
<feature type="domain" description="PDZ" evidence="4">
    <location>
        <begin position="465"/>
        <end position="544"/>
    </location>
</feature>
<feature type="region of interest" description="Disordered" evidence="2">
    <location>
        <begin position="871"/>
        <end position="945"/>
    </location>
</feature>
<dbReference type="Gene3D" id="3.40.50.300">
    <property type="entry name" value="P-loop containing nucleotide triphosphate hydrolases"/>
    <property type="match status" value="1"/>
</dbReference>
<keyword evidence="6" id="KW-1185">Reference proteome</keyword>
<feature type="compositionally biased region" description="Polar residues" evidence="2">
    <location>
        <begin position="894"/>
        <end position="906"/>
    </location>
</feature>
<dbReference type="Pfam" id="PF00595">
    <property type="entry name" value="PDZ"/>
    <property type="match status" value="2"/>
</dbReference>
<dbReference type="GO" id="GO:0150105">
    <property type="term" value="P:protein localization to cell-cell junction"/>
    <property type="evidence" value="ECO:0007669"/>
    <property type="project" value="TreeGrafter"/>
</dbReference>
<gene>
    <name evidence="7" type="primary">LOC118277837</name>
</gene>